<organism evidence="1 2">
    <name type="scientific">Gymnopus androsaceus JB14</name>
    <dbReference type="NCBI Taxonomy" id="1447944"/>
    <lineage>
        <taxon>Eukaryota</taxon>
        <taxon>Fungi</taxon>
        <taxon>Dikarya</taxon>
        <taxon>Basidiomycota</taxon>
        <taxon>Agaricomycotina</taxon>
        <taxon>Agaricomycetes</taxon>
        <taxon>Agaricomycetidae</taxon>
        <taxon>Agaricales</taxon>
        <taxon>Marasmiineae</taxon>
        <taxon>Omphalotaceae</taxon>
        <taxon>Gymnopus</taxon>
    </lineage>
</organism>
<dbReference type="AlphaFoldDB" id="A0A6A4HKQ6"/>
<sequence>IKKTWTSPIYAFYKGNIEIEYHNEKLHHVFICSARGCGCRVLRNTTTKDAKSTKSLHTHVKKGWGDKTVDAATDLKSLAKAWELVRKHGKLKNSQFTDAFKSTGHDVYSHIPLTQAETQVEFVCWVSESLRPFNIALDQWSNHLMKTGCPECYVPHPSTVTHDTRYLFIKTRKCIAKKLR</sequence>
<dbReference type="EMBL" id="ML769479">
    <property type="protein sequence ID" value="KAE9398686.1"/>
    <property type="molecule type" value="Genomic_DNA"/>
</dbReference>
<keyword evidence="2" id="KW-1185">Reference proteome</keyword>
<feature type="non-terminal residue" evidence="1">
    <location>
        <position position="180"/>
    </location>
</feature>
<name>A0A6A4HKQ6_9AGAR</name>
<feature type="non-terminal residue" evidence="1">
    <location>
        <position position="1"/>
    </location>
</feature>
<evidence type="ECO:0000313" key="2">
    <source>
        <dbReference type="Proteomes" id="UP000799118"/>
    </source>
</evidence>
<protein>
    <submittedName>
        <fullName evidence="1">Uncharacterized protein</fullName>
    </submittedName>
</protein>
<gene>
    <name evidence="1" type="ORF">BT96DRAFT_746139</name>
</gene>
<dbReference type="Proteomes" id="UP000799118">
    <property type="component" value="Unassembled WGS sequence"/>
</dbReference>
<proteinExistence type="predicted"/>
<reference evidence="1" key="1">
    <citation type="journal article" date="2019" name="Environ. Microbiol.">
        <title>Fungal ecological strategies reflected in gene transcription - a case study of two litter decomposers.</title>
        <authorList>
            <person name="Barbi F."/>
            <person name="Kohler A."/>
            <person name="Barry K."/>
            <person name="Baskaran P."/>
            <person name="Daum C."/>
            <person name="Fauchery L."/>
            <person name="Ihrmark K."/>
            <person name="Kuo A."/>
            <person name="LaButti K."/>
            <person name="Lipzen A."/>
            <person name="Morin E."/>
            <person name="Grigoriev I.V."/>
            <person name="Henrissat B."/>
            <person name="Lindahl B."/>
            <person name="Martin F."/>
        </authorList>
    </citation>
    <scope>NUCLEOTIDE SEQUENCE</scope>
    <source>
        <strain evidence="1">JB14</strain>
    </source>
</reference>
<accession>A0A6A4HKQ6</accession>
<dbReference type="OrthoDB" id="2677917at2759"/>
<evidence type="ECO:0000313" key="1">
    <source>
        <dbReference type="EMBL" id="KAE9398686.1"/>
    </source>
</evidence>